<sequence length="81" mass="8694">MSTLSACHPAILGYMSVFLASKALQQQLLAVIDAAILQRSVQDKSLADGDVGSSIIVEFNHQHARASLAHHRLPCPVGIKF</sequence>
<proteinExistence type="predicted"/>
<dbReference type="AlphaFoldDB" id="A0A4S3JGA0"/>
<evidence type="ECO:0000313" key="1">
    <source>
        <dbReference type="EMBL" id="THC94272.1"/>
    </source>
</evidence>
<dbReference type="EMBL" id="SOSA01000217">
    <property type="protein sequence ID" value="THC94272.1"/>
    <property type="molecule type" value="Genomic_DNA"/>
</dbReference>
<protein>
    <submittedName>
        <fullName evidence="1">Uncharacterized protein</fullName>
    </submittedName>
</protein>
<evidence type="ECO:0000313" key="2">
    <source>
        <dbReference type="Proteomes" id="UP000308092"/>
    </source>
</evidence>
<accession>A0A4S3JGA0</accession>
<dbReference type="VEuPathDB" id="FungiDB:EYZ11_006245"/>
<name>A0A4S3JGA0_9EURO</name>
<dbReference type="Proteomes" id="UP000308092">
    <property type="component" value="Unassembled WGS sequence"/>
</dbReference>
<reference evidence="1 2" key="1">
    <citation type="submission" date="2019-03" db="EMBL/GenBank/DDBJ databases">
        <title>The genome sequence of a newly discovered highly antifungal drug resistant Aspergillus species, Aspergillus tanneri NIH 1004.</title>
        <authorList>
            <person name="Mounaud S."/>
            <person name="Singh I."/>
            <person name="Joardar V."/>
            <person name="Pakala S."/>
            <person name="Pakala S."/>
            <person name="Venepally P."/>
            <person name="Hoover J."/>
            <person name="Nierman W."/>
            <person name="Chung J."/>
            <person name="Losada L."/>
        </authorList>
    </citation>
    <scope>NUCLEOTIDE SEQUENCE [LARGE SCALE GENOMIC DNA]</scope>
    <source>
        <strain evidence="1 2">NIH1004</strain>
    </source>
</reference>
<gene>
    <name evidence="1" type="ORF">EYZ11_006245</name>
</gene>
<comment type="caution">
    <text evidence="1">The sequence shown here is derived from an EMBL/GenBank/DDBJ whole genome shotgun (WGS) entry which is preliminary data.</text>
</comment>
<keyword evidence="2" id="KW-1185">Reference proteome</keyword>
<organism evidence="1 2">
    <name type="scientific">Aspergillus tanneri</name>
    <dbReference type="NCBI Taxonomy" id="1220188"/>
    <lineage>
        <taxon>Eukaryota</taxon>
        <taxon>Fungi</taxon>
        <taxon>Dikarya</taxon>
        <taxon>Ascomycota</taxon>
        <taxon>Pezizomycotina</taxon>
        <taxon>Eurotiomycetes</taxon>
        <taxon>Eurotiomycetidae</taxon>
        <taxon>Eurotiales</taxon>
        <taxon>Aspergillaceae</taxon>
        <taxon>Aspergillus</taxon>
        <taxon>Aspergillus subgen. Circumdati</taxon>
    </lineage>
</organism>